<protein>
    <submittedName>
        <fullName evidence="1">Uncharacterized protein</fullName>
    </submittedName>
</protein>
<gene>
    <name evidence="1" type="ORF">J2I48_16820</name>
</gene>
<dbReference type="RefSeq" id="WP_207336641.1">
    <property type="nucleotide sequence ID" value="NZ_JAFMYU010000014.1"/>
</dbReference>
<organism evidence="1 2">
    <name type="scientific">Fibrella aquatilis</name>
    <dbReference type="NCBI Taxonomy" id="2817059"/>
    <lineage>
        <taxon>Bacteria</taxon>
        <taxon>Pseudomonadati</taxon>
        <taxon>Bacteroidota</taxon>
        <taxon>Cytophagia</taxon>
        <taxon>Cytophagales</taxon>
        <taxon>Spirosomataceae</taxon>
        <taxon>Fibrella</taxon>
    </lineage>
</organism>
<evidence type="ECO:0000313" key="1">
    <source>
        <dbReference type="EMBL" id="MBO0932675.1"/>
    </source>
</evidence>
<comment type="caution">
    <text evidence="1">The sequence shown here is derived from an EMBL/GenBank/DDBJ whole genome shotgun (WGS) entry which is preliminary data.</text>
</comment>
<evidence type="ECO:0000313" key="2">
    <source>
        <dbReference type="Proteomes" id="UP000664795"/>
    </source>
</evidence>
<dbReference type="AlphaFoldDB" id="A0A939G7Z3"/>
<sequence length="77" mass="9116">MILITELVDNYIERIEQATTLKEKQRITDDMLLYYYRLSESNKTTVRPKMQPFIDAIGRELYKTDPLVQKAHQLLGL</sequence>
<keyword evidence="2" id="KW-1185">Reference proteome</keyword>
<dbReference type="EMBL" id="JAFMYU010000014">
    <property type="protein sequence ID" value="MBO0932675.1"/>
    <property type="molecule type" value="Genomic_DNA"/>
</dbReference>
<proteinExistence type="predicted"/>
<dbReference type="Proteomes" id="UP000664795">
    <property type="component" value="Unassembled WGS sequence"/>
</dbReference>
<reference evidence="1 2" key="1">
    <citation type="submission" date="2021-03" db="EMBL/GenBank/DDBJ databases">
        <title>Fibrella sp. HMF5036 genome sequencing and assembly.</title>
        <authorList>
            <person name="Kang H."/>
            <person name="Kim H."/>
            <person name="Bae S."/>
            <person name="Joh K."/>
        </authorList>
    </citation>
    <scope>NUCLEOTIDE SEQUENCE [LARGE SCALE GENOMIC DNA]</scope>
    <source>
        <strain evidence="1 2">HMF5036</strain>
    </source>
</reference>
<name>A0A939G7Z3_9BACT</name>
<accession>A0A939G7Z3</accession>